<dbReference type="Proteomes" id="UP001652740">
    <property type="component" value="Unplaced"/>
</dbReference>
<feature type="transmembrane region" description="Helical" evidence="1">
    <location>
        <begin position="272"/>
        <end position="292"/>
    </location>
</feature>
<reference evidence="3" key="1">
    <citation type="submission" date="2025-08" db="UniProtKB">
        <authorList>
            <consortium name="RefSeq"/>
        </authorList>
    </citation>
    <scope>IDENTIFICATION</scope>
    <source>
        <tissue evidence="3">Whole larvae</tissue>
    </source>
</reference>
<feature type="transmembrane region" description="Helical" evidence="1">
    <location>
        <begin position="410"/>
        <end position="435"/>
    </location>
</feature>
<keyword evidence="2" id="KW-1185">Reference proteome</keyword>
<dbReference type="GeneID" id="113523088"/>
<feature type="transmembrane region" description="Helical" evidence="1">
    <location>
        <begin position="139"/>
        <end position="169"/>
    </location>
</feature>
<feature type="transmembrane region" description="Helical" evidence="1">
    <location>
        <begin position="241"/>
        <end position="260"/>
    </location>
</feature>
<keyword evidence="1" id="KW-1133">Transmembrane helix</keyword>
<feature type="transmembrane region" description="Helical" evidence="1">
    <location>
        <begin position="95"/>
        <end position="119"/>
    </location>
</feature>
<name>A0ABM3MW76_GALME</name>
<feature type="transmembrane region" description="Helical" evidence="1">
    <location>
        <begin position="553"/>
        <end position="572"/>
    </location>
</feature>
<evidence type="ECO:0000313" key="3">
    <source>
        <dbReference type="RefSeq" id="XP_052755579.1"/>
    </source>
</evidence>
<feature type="transmembrane region" description="Helical" evidence="1">
    <location>
        <begin position="447"/>
        <end position="465"/>
    </location>
</feature>
<gene>
    <name evidence="3" type="primary">LOC113523088</name>
</gene>
<dbReference type="RefSeq" id="XP_052755579.1">
    <property type="nucleotide sequence ID" value="XM_052899619.1"/>
</dbReference>
<evidence type="ECO:0000256" key="1">
    <source>
        <dbReference type="SAM" id="Phobius"/>
    </source>
</evidence>
<feature type="transmembrane region" description="Helical" evidence="1">
    <location>
        <begin position="471"/>
        <end position="495"/>
    </location>
</feature>
<keyword evidence="1" id="KW-0472">Membrane</keyword>
<sequence length="659" mass="77648">MEETLGYNDNERMTATPQWQMGGTSALSFETKGSTIYLQSQKNNLHLVQKKQTPSNRPTIPATRPQKLAYYRCQVTSPSKTQIICMQHVRFNRFLWYYIFNLFFKSLPHTYVYIFLASYAAEEHFFLPKMVPVCWGLNIVYIITAIMEIFCYIDNAIFLLDYAICGILYKNPWNRCDKKSTYIENLNITVNCYVLEEFSKKFESNSTVFRSTFYATADEEYFQLASIDYFKRRIAIIDNWNYSYMNLYFIFMWLLVAISYKALFKKYIWVHLYRVQLALNIMYMAVFVHLVLDSFLGHLDRRPEITSTVDELTQKMWKADVDMLAESMTTPPVVHILTARSVDEIEPSRDSAVILMSNAIYFIFRGLLSYKKKKYCEALTGAPIYLTDFNQHSFLYFWPMYFSSFYLGNIYTNVFFLLNFLVETFVVIITYECLIEAIVCEWKMVKRMPLTCTIIVGGIIPYYLSTIDTRMIFLVYSKSIVTLAEVIGIYILYPLGRLVDDITFHHGVAPSKLRILNLRFVPIFYTIKIYTLFDALEEVLQQIKFFEMYPLMKWSFLLVLTPIFLGLIHAIVKNKNAGNDCWALFCPKKDFGPRDFTVRQWRKLYDSREYVGSQAAKLLTRYMMSKAESKAYELDIKYNPSRYSTFDSAIRIEKENKEF</sequence>
<accession>A0ABM3MW76</accession>
<feature type="transmembrane region" description="Helical" evidence="1">
    <location>
        <begin position="516"/>
        <end position="533"/>
    </location>
</feature>
<organism evidence="2 3">
    <name type="scientific">Galleria mellonella</name>
    <name type="common">Greater wax moth</name>
    <dbReference type="NCBI Taxonomy" id="7137"/>
    <lineage>
        <taxon>Eukaryota</taxon>
        <taxon>Metazoa</taxon>
        <taxon>Ecdysozoa</taxon>
        <taxon>Arthropoda</taxon>
        <taxon>Hexapoda</taxon>
        <taxon>Insecta</taxon>
        <taxon>Pterygota</taxon>
        <taxon>Neoptera</taxon>
        <taxon>Endopterygota</taxon>
        <taxon>Lepidoptera</taxon>
        <taxon>Glossata</taxon>
        <taxon>Ditrysia</taxon>
        <taxon>Pyraloidea</taxon>
        <taxon>Pyralidae</taxon>
        <taxon>Galleriinae</taxon>
        <taxon>Galleria</taxon>
    </lineage>
</organism>
<protein>
    <submittedName>
        <fullName evidence="3">Uncharacterized protein LOC113523088</fullName>
    </submittedName>
</protein>
<keyword evidence="1" id="KW-0812">Transmembrane</keyword>
<evidence type="ECO:0000313" key="2">
    <source>
        <dbReference type="Proteomes" id="UP001652740"/>
    </source>
</evidence>
<proteinExistence type="predicted"/>